<comment type="subcellular location">
    <subcellularLocation>
        <location evidence="3 15">Cell inner membrane</location>
    </subcellularLocation>
    <subcellularLocation>
        <location evidence="2">Membrane</location>
        <topology evidence="2">Multi-pass membrane protein</topology>
    </subcellularLocation>
</comment>
<dbReference type="InterPro" id="IPR003594">
    <property type="entry name" value="HATPase_dom"/>
</dbReference>
<evidence type="ECO:0000256" key="3">
    <source>
        <dbReference type="ARBA" id="ARBA00004533"/>
    </source>
</evidence>
<gene>
    <name evidence="18" type="primary">czcS_1</name>
    <name evidence="18" type="ORF">PCA20602_00356</name>
</gene>
<comment type="catalytic activity">
    <reaction evidence="1 15">
        <text>ATP + protein L-histidine = ADP + protein N-phospho-L-histidine.</text>
        <dbReference type="EC" id="2.7.13.3"/>
    </reaction>
</comment>
<accession>A0ABY6VMM6</accession>
<keyword evidence="6" id="KW-0597">Phosphoprotein</keyword>
<dbReference type="CDD" id="cd06225">
    <property type="entry name" value="HAMP"/>
    <property type="match status" value="1"/>
</dbReference>
<dbReference type="PROSITE" id="PS50109">
    <property type="entry name" value="HIS_KIN"/>
    <property type="match status" value="1"/>
</dbReference>
<keyword evidence="12 15" id="KW-1133">Transmembrane helix</keyword>
<name>A0ABY6VMM6_9BURK</name>
<dbReference type="SUPFAM" id="SSF55874">
    <property type="entry name" value="ATPase domain of HSP90 chaperone/DNA topoisomerase II/histidine kinase"/>
    <property type="match status" value="1"/>
</dbReference>
<dbReference type="PANTHER" id="PTHR45436">
    <property type="entry name" value="SENSOR HISTIDINE KINASE YKOH"/>
    <property type="match status" value="1"/>
</dbReference>
<evidence type="ECO:0000256" key="1">
    <source>
        <dbReference type="ARBA" id="ARBA00000085"/>
    </source>
</evidence>
<evidence type="ECO:0000256" key="5">
    <source>
        <dbReference type="ARBA" id="ARBA00022519"/>
    </source>
</evidence>
<dbReference type="InterPro" id="IPR006290">
    <property type="entry name" value="CztS_silS_copS"/>
</dbReference>
<dbReference type="SMART" id="SM00387">
    <property type="entry name" value="HATPase_c"/>
    <property type="match status" value="1"/>
</dbReference>
<keyword evidence="4 15" id="KW-1003">Cell membrane</keyword>
<keyword evidence="19" id="KW-1185">Reference proteome</keyword>
<proteinExistence type="predicted"/>
<reference evidence="18 19" key="1">
    <citation type="submission" date="2019-08" db="EMBL/GenBank/DDBJ databases">
        <authorList>
            <person name="Peeters C."/>
        </authorList>
    </citation>
    <scope>NUCLEOTIDE SEQUENCE [LARGE SCALE GENOMIC DNA]</scope>
    <source>
        <strain evidence="18 19">LMG 20602</strain>
    </source>
</reference>
<keyword evidence="5 15" id="KW-0997">Cell inner membrane</keyword>
<evidence type="ECO:0000256" key="7">
    <source>
        <dbReference type="ARBA" id="ARBA00022679"/>
    </source>
</evidence>
<evidence type="ECO:0000256" key="4">
    <source>
        <dbReference type="ARBA" id="ARBA00022475"/>
    </source>
</evidence>
<dbReference type="SUPFAM" id="SSF47384">
    <property type="entry name" value="Homodimeric domain of signal transducing histidine kinase"/>
    <property type="match status" value="1"/>
</dbReference>
<dbReference type="RefSeq" id="WP_150719705.1">
    <property type="nucleotide sequence ID" value="NZ_CABPRV010000001.1"/>
</dbReference>
<dbReference type="InterPro" id="IPR036097">
    <property type="entry name" value="HisK_dim/P_sf"/>
</dbReference>
<dbReference type="GO" id="GO:0004673">
    <property type="term" value="F:protein histidine kinase activity"/>
    <property type="evidence" value="ECO:0007669"/>
    <property type="project" value="UniProtKB-EC"/>
</dbReference>
<keyword evidence="10 15" id="KW-0418">Kinase</keyword>
<keyword evidence="14 15" id="KW-0472">Membrane</keyword>
<dbReference type="SMART" id="SM00388">
    <property type="entry name" value="HisKA"/>
    <property type="match status" value="1"/>
</dbReference>
<evidence type="ECO:0000256" key="2">
    <source>
        <dbReference type="ARBA" id="ARBA00004141"/>
    </source>
</evidence>
<evidence type="ECO:0000256" key="15">
    <source>
        <dbReference type="RuleBase" id="RU364088"/>
    </source>
</evidence>
<dbReference type="InterPro" id="IPR036890">
    <property type="entry name" value="HATPase_C_sf"/>
</dbReference>
<evidence type="ECO:0000256" key="6">
    <source>
        <dbReference type="ARBA" id="ARBA00022553"/>
    </source>
</evidence>
<dbReference type="PROSITE" id="PS50885">
    <property type="entry name" value="HAMP"/>
    <property type="match status" value="1"/>
</dbReference>
<comment type="caution">
    <text evidence="18">The sequence shown here is derived from an EMBL/GenBank/DDBJ whole genome shotgun (WGS) entry which is preliminary data.</text>
</comment>
<evidence type="ECO:0000313" key="19">
    <source>
        <dbReference type="Proteomes" id="UP000366065"/>
    </source>
</evidence>
<dbReference type="Gene3D" id="3.30.565.10">
    <property type="entry name" value="Histidine kinase-like ATPase, C-terminal domain"/>
    <property type="match status" value="1"/>
</dbReference>
<dbReference type="CDD" id="cd00082">
    <property type="entry name" value="HisKA"/>
    <property type="match status" value="1"/>
</dbReference>
<dbReference type="EMBL" id="CABPRV010000001">
    <property type="protein sequence ID" value="VVD65972.1"/>
    <property type="molecule type" value="Genomic_DNA"/>
</dbReference>
<evidence type="ECO:0000256" key="11">
    <source>
        <dbReference type="ARBA" id="ARBA00022840"/>
    </source>
</evidence>
<dbReference type="Pfam" id="PF00512">
    <property type="entry name" value="HisKA"/>
    <property type="match status" value="1"/>
</dbReference>
<dbReference type="Pfam" id="PF02518">
    <property type="entry name" value="HATPase_c"/>
    <property type="match status" value="1"/>
</dbReference>
<organism evidence="18 19">
    <name type="scientific">Pandoraea capi</name>
    <dbReference type="NCBI Taxonomy" id="2508286"/>
    <lineage>
        <taxon>Bacteria</taxon>
        <taxon>Pseudomonadati</taxon>
        <taxon>Pseudomonadota</taxon>
        <taxon>Betaproteobacteria</taxon>
        <taxon>Burkholderiales</taxon>
        <taxon>Burkholderiaceae</taxon>
        <taxon>Pandoraea</taxon>
    </lineage>
</organism>
<evidence type="ECO:0000256" key="13">
    <source>
        <dbReference type="ARBA" id="ARBA00023012"/>
    </source>
</evidence>
<dbReference type="EC" id="2.7.13.3" evidence="15"/>
<dbReference type="InterPro" id="IPR005467">
    <property type="entry name" value="His_kinase_dom"/>
</dbReference>
<dbReference type="CDD" id="cd00075">
    <property type="entry name" value="HATPase"/>
    <property type="match status" value="1"/>
</dbReference>
<keyword evidence="8 15" id="KW-0812">Transmembrane</keyword>
<dbReference type="PANTHER" id="PTHR45436:SF15">
    <property type="entry name" value="SENSOR HISTIDINE KINASE CUSS"/>
    <property type="match status" value="1"/>
</dbReference>
<dbReference type="Gene3D" id="6.10.340.10">
    <property type="match status" value="1"/>
</dbReference>
<keyword evidence="7 15" id="KW-0808">Transferase</keyword>
<dbReference type="InterPro" id="IPR050428">
    <property type="entry name" value="TCS_sensor_his_kinase"/>
</dbReference>
<feature type="domain" description="Histidine kinase" evidence="16">
    <location>
        <begin position="265"/>
        <end position="483"/>
    </location>
</feature>
<evidence type="ECO:0000256" key="12">
    <source>
        <dbReference type="ARBA" id="ARBA00022989"/>
    </source>
</evidence>
<dbReference type="Pfam" id="PF00672">
    <property type="entry name" value="HAMP"/>
    <property type="match status" value="1"/>
</dbReference>
<dbReference type="InterPro" id="IPR003660">
    <property type="entry name" value="HAMP_dom"/>
</dbReference>
<keyword evidence="11 15" id="KW-0067">ATP-binding</keyword>
<evidence type="ECO:0000313" key="18">
    <source>
        <dbReference type="EMBL" id="VVD65972.1"/>
    </source>
</evidence>
<dbReference type="Proteomes" id="UP000366065">
    <property type="component" value="Unassembled WGS sequence"/>
</dbReference>
<protein>
    <recommendedName>
        <fullName evidence="15">Sensor protein</fullName>
        <ecNumber evidence="15">2.7.13.3</ecNumber>
    </recommendedName>
</protein>
<dbReference type="Gene3D" id="1.10.287.130">
    <property type="match status" value="1"/>
</dbReference>
<evidence type="ECO:0000256" key="9">
    <source>
        <dbReference type="ARBA" id="ARBA00022741"/>
    </source>
</evidence>
<feature type="transmembrane region" description="Helical" evidence="15">
    <location>
        <begin position="177"/>
        <end position="200"/>
    </location>
</feature>
<feature type="domain" description="HAMP" evidence="17">
    <location>
        <begin position="201"/>
        <end position="257"/>
    </location>
</feature>
<sequence length="487" mass="52809">MNFSLRARRTRSLRARLTFIIAACEFMVLALILLYQYFALSEQLRVRAHQDLLGTVTALRHELGSISTKAEIGADPRRWYDATHGHQNLDFAVLDTDGKTLVASRGYRSATGELTRVGSGKTPGDDDVHRLGRGKPGERLQYVAADAVIGDGGADAAHVVLVVQLDSTERLAVLTQFALTALAVQIAGTVLIGALTFWLVTLGLRPLQRLTRAAEQVSGERLGNEGEPLPEDDIPAELRDLTHAFNRMLARLNESFTRLSQFSSDLAHDLRTPISNMMGEAQVALSRERPPAEYRAVLVSAIEECERLSHMISTMLFLARAESAHTEIRREASSLAAIAVSLVEDFLPMAEEAGLGLKVEGDAAAAVDRALVRRALANVLVNAIRHSRAGSVISVSCTTTPGHARIRVHNVGDVIAPEHLPRIFDRLYRVDPSRHNEEDARTGGTGLGLAIVKSIVELHGGEVTASSDARNGTSLVLSFPLRADVKG</sequence>
<dbReference type="InterPro" id="IPR003661">
    <property type="entry name" value="HisK_dim/P_dom"/>
</dbReference>
<evidence type="ECO:0000256" key="14">
    <source>
        <dbReference type="ARBA" id="ARBA00023136"/>
    </source>
</evidence>
<evidence type="ECO:0000259" key="16">
    <source>
        <dbReference type="PROSITE" id="PS50109"/>
    </source>
</evidence>
<keyword evidence="9 15" id="KW-0547">Nucleotide-binding</keyword>
<feature type="transmembrane region" description="Helical" evidence="15">
    <location>
        <begin position="20"/>
        <end position="38"/>
    </location>
</feature>
<dbReference type="SMART" id="SM00304">
    <property type="entry name" value="HAMP"/>
    <property type="match status" value="1"/>
</dbReference>
<comment type="function">
    <text evidence="15">Member of a two-component regulatory system.</text>
</comment>
<evidence type="ECO:0000256" key="10">
    <source>
        <dbReference type="ARBA" id="ARBA00022777"/>
    </source>
</evidence>
<keyword evidence="13 15" id="KW-0902">Two-component regulatory system</keyword>
<dbReference type="NCBIfam" id="TIGR01386">
    <property type="entry name" value="cztS_silS_copS"/>
    <property type="match status" value="1"/>
</dbReference>
<evidence type="ECO:0000256" key="8">
    <source>
        <dbReference type="ARBA" id="ARBA00022692"/>
    </source>
</evidence>
<evidence type="ECO:0000259" key="17">
    <source>
        <dbReference type="PROSITE" id="PS50885"/>
    </source>
</evidence>